<reference evidence="3" key="2">
    <citation type="submission" date="2016-02" db="EMBL/GenBank/DDBJ databases">
        <title>Genome sequencing of Aspergillus luchuensis NBRC 4314.</title>
        <authorList>
            <person name="Yamada O."/>
        </authorList>
    </citation>
    <scope>NUCLEOTIDE SEQUENCE [LARGE SCALE GENOMIC DNA]</scope>
    <source>
        <strain evidence="3">RIB 2604</strain>
    </source>
</reference>
<gene>
    <name evidence="2" type="ORF">RIB2604_00102250</name>
</gene>
<dbReference type="AlphaFoldDB" id="A0A146EXL5"/>
<accession>A0A146EXL5</accession>
<comment type="caution">
    <text evidence="2">The sequence shown here is derived from an EMBL/GenBank/DDBJ whole genome shotgun (WGS) entry which is preliminary data.</text>
</comment>
<dbReference type="Proteomes" id="UP000075230">
    <property type="component" value="Unassembled WGS sequence"/>
</dbReference>
<organism evidence="2 3">
    <name type="scientific">Aspergillus kawachii</name>
    <name type="common">White koji mold</name>
    <name type="synonym">Aspergillus awamori var. kawachi</name>
    <dbReference type="NCBI Taxonomy" id="1069201"/>
    <lineage>
        <taxon>Eukaryota</taxon>
        <taxon>Fungi</taxon>
        <taxon>Dikarya</taxon>
        <taxon>Ascomycota</taxon>
        <taxon>Pezizomycotina</taxon>
        <taxon>Eurotiomycetes</taxon>
        <taxon>Eurotiomycetidae</taxon>
        <taxon>Eurotiales</taxon>
        <taxon>Aspergillaceae</taxon>
        <taxon>Aspergillus</taxon>
        <taxon>Aspergillus subgen. Circumdati</taxon>
    </lineage>
</organism>
<dbReference type="EMBL" id="BCWF01000001">
    <property type="protein sequence ID" value="GAT18730.1"/>
    <property type="molecule type" value="Genomic_DNA"/>
</dbReference>
<evidence type="ECO:0000256" key="1">
    <source>
        <dbReference type="SAM" id="MobiDB-lite"/>
    </source>
</evidence>
<proteinExistence type="predicted"/>
<protein>
    <submittedName>
        <fullName evidence="2">Vacuolar sorting-associated protein</fullName>
    </submittedName>
</protein>
<reference evidence="2 3" key="1">
    <citation type="journal article" date="2016" name="DNA Res.">
        <title>Genome sequence of Aspergillus luchuensis NBRC 4314.</title>
        <authorList>
            <person name="Yamada O."/>
            <person name="Machida M."/>
            <person name="Hosoyama A."/>
            <person name="Goto M."/>
            <person name="Takahashi T."/>
            <person name="Futagami T."/>
            <person name="Yamagata Y."/>
            <person name="Takeuchi M."/>
            <person name="Kobayashi T."/>
            <person name="Koike H."/>
            <person name="Abe K."/>
            <person name="Asai K."/>
            <person name="Arita M."/>
            <person name="Fujita N."/>
            <person name="Fukuda K."/>
            <person name="Higa K."/>
            <person name="Horikawa H."/>
            <person name="Ishikawa T."/>
            <person name="Jinno K."/>
            <person name="Kato Y."/>
            <person name="Kirimura K."/>
            <person name="Mizutani O."/>
            <person name="Nakasone K."/>
            <person name="Sano M."/>
            <person name="Shiraishi Y."/>
            <person name="Tsukahara M."/>
            <person name="Gomi K."/>
        </authorList>
    </citation>
    <scope>NUCLEOTIDE SEQUENCE [LARGE SCALE GENOMIC DNA]</scope>
    <source>
        <strain evidence="2 3">RIB 2604</strain>
    </source>
</reference>
<evidence type="ECO:0000313" key="2">
    <source>
        <dbReference type="EMBL" id="GAT18730.1"/>
    </source>
</evidence>
<dbReference type="VEuPathDB" id="FungiDB:ASPFODRAFT_47890"/>
<name>A0A146EXL5_ASPKA</name>
<sequence length="207" mass="22311">MLAGIIDQPAYGYGHVMTRGPMSRRPGSAHHNIPARFGAGVDVGNSRGLALKEEGGREPGSPPGPACARSGRKCVRASVSDLPHIMTWRNEETNNSRRPCQAALPFFPAGTRSKGRDLGFSATKSYQNLPFCSLHSQFWIISVRVGSNRASDPLHMGTSCDKEPGNPSVTTCTRTLDGTLTLPVQASRRVTMGWEVRHGKKSLVTDA</sequence>
<evidence type="ECO:0000313" key="3">
    <source>
        <dbReference type="Proteomes" id="UP000075230"/>
    </source>
</evidence>
<feature type="region of interest" description="Disordered" evidence="1">
    <location>
        <begin position="51"/>
        <end position="72"/>
    </location>
</feature>